<reference evidence="3 4" key="1">
    <citation type="journal article" date="2020" name="Nature">
        <title>Six reference-quality genomes reveal evolution of bat adaptations.</title>
        <authorList>
            <person name="Jebb D."/>
            <person name="Huang Z."/>
            <person name="Pippel M."/>
            <person name="Hughes G.M."/>
            <person name="Lavrichenko K."/>
            <person name="Devanna P."/>
            <person name="Winkler S."/>
            <person name="Jermiin L.S."/>
            <person name="Skirmuntt E.C."/>
            <person name="Katzourakis A."/>
            <person name="Burkitt-Gray L."/>
            <person name="Ray D.A."/>
            <person name="Sullivan K.A.M."/>
            <person name="Roscito J.G."/>
            <person name="Kirilenko B.M."/>
            <person name="Davalos L.M."/>
            <person name="Corthals A.P."/>
            <person name="Power M.L."/>
            <person name="Jones G."/>
            <person name="Ransome R.D."/>
            <person name="Dechmann D.K.N."/>
            <person name="Locatelli A.G."/>
            <person name="Puechmaille S.J."/>
            <person name="Fedrigo O."/>
            <person name="Jarvis E.D."/>
            <person name="Hiller M."/>
            <person name="Vernes S.C."/>
            <person name="Myers E.W."/>
            <person name="Teeling E.C."/>
        </authorList>
    </citation>
    <scope>NUCLEOTIDE SEQUENCE [LARGE SCALE GENOMIC DNA]</scope>
    <source>
        <strain evidence="3">MPipKuh1</strain>
        <tissue evidence="3">Flight muscle</tissue>
    </source>
</reference>
<dbReference type="EMBL" id="JACAGB010000003">
    <property type="protein sequence ID" value="KAF6374414.1"/>
    <property type="molecule type" value="Genomic_DNA"/>
</dbReference>
<protein>
    <recommendedName>
        <fullName evidence="2">L1 transposable element dsRBD-like domain-containing protein</fullName>
    </recommendedName>
</protein>
<evidence type="ECO:0000259" key="2">
    <source>
        <dbReference type="Pfam" id="PF17490"/>
    </source>
</evidence>
<keyword evidence="4" id="KW-1185">Reference proteome</keyword>
<dbReference type="AlphaFoldDB" id="A0A7J7ZJU6"/>
<dbReference type="InterPro" id="IPR042566">
    <property type="entry name" value="L1_C"/>
</dbReference>
<dbReference type="Pfam" id="PF17490">
    <property type="entry name" value="Tnp_22_dsRBD"/>
    <property type="match status" value="1"/>
</dbReference>
<feature type="compositionally biased region" description="Basic residues" evidence="1">
    <location>
        <begin position="86"/>
        <end position="98"/>
    </location>
</feature>
<feature type="domain" description="L1 transposable element dsRBD-like" evidence="2">
    <location>
        <begin position="36"/>
        <end position="84"/>
    </location>
</feature>
<feature type="region of interest" description="Disordered" evidence="1">
    <location>
        <begin position="77"/>
        <end position="130"/>
    </location>
</feature>
<organism evidence="3 4">
    <name type="scientific">Pipistrellus kuhlii</name>
    <name type="common">Kuhl's pipistrelle</name>
    <dbReference type="NCBI Taxonomy" id="59472"/>
    <lineage>
        <taxon>Eukaryota</taxon>
        <taxon>Metazoa</taxon>
        <taxon>Chordata</taxon>
        <taxon>Craniata</taxon>
        <taxon>Vertebrata</taxon>
        <taxon>Euteleostomi</taxon>
        <taxon>Mammalia</taxon>
        <taxon>Eutheria</taxon>
        <taxon>Laurasiatheria</taxon>
        <taxon>Chiroptera</taxon>
        <taxon>Yangochiroptera</taxon>
        <taxon>Vespertilionidae</taxon>
        <taxon>Pipistrellus</taxon>
    </lineage>
</organism>
<dbReference type="Gene3D" id="3.30.250.20">
    <property type="entry name" value="L1 transposable element, C-terminal domain"/>
    <property type="match status" value="1"/>
</dbReference>
<evidence type="ECO:0000313" key="4">
    <source>
        <dbReference type="Proteomes" id="UP000558488"/>
    </source>
</evidence>
<evidence type="ECO:0000256" key="1">
    <source>
        <dbReference type="SAM" id="MobiDB-lite"/>
    </source>
</evidence>
<sequence length="130" mass="15308">MANINDRERILKAIRERQRVTYKGAPIRLSNDFSTETHQARQEWNAVYKVLESKELNPRILYPSRLSFKIEGEIRSFTNKQTNKQNKTKQNKKAKGVYHHQTSNARNAKGDSIKRRNKKVRRAETGLAQW</sequence>
<dbReference type="Gene3D" id="3.30.70.1820">
    <property type="entry name" value="L1 transposable element, RRM domain"/>
    <property type="match status" value="1"/>
</dbReference>
<comment type="caution">
    <text evidence="3">The sequence shown here is derived from an EMBL/GenBank/DDBJ whole genome shotgun (WGS) entry which is preliminary data.</text>
</comment>
<dbReference type="PANTHER" id="PTHR11505">
    <property type="entry name" value="L1 TRANSPOSABLE ELEMENT-RELATED"/>
    <property type="match status" value="1"/>
</dbReference>
<dbReference type="InterPro" id="IPR004244">
    <property type="entry name" value="Transposase_22"/>
</dbReference>
<dbReference type="InterPro" id="IPR035300">
    <property type="entry name" value="L1_dsRBD"/>
</dbReference>
<dbReference type="Proteomes" id="UP000558488">
    <property type="component" value="Unassembled WGS sequence"/>
</dbReference>
<evidence type="ECO:0000313" key="3">
    <source>
        <dbReference type="EMBL" id="KAF6374414.1"/>
    </source>
</evidence>
<proteinExistence type="predicted"/>
<accession>A0A7J7ZJU6</accession>
<gene>
    <name evidence="3" type="ORF">mPipKuh1_009633</name>
</gene>
<name>A0A7J7ZJU6_PIPKU</name>